<dbReference type="RefSeq" id="WP_045314780.1">
    <property type="nucleotide sequence ID" value="NZ_JYJG01000239.1"/>
</dbReference>
<dbReference type="EMBL" id="JYJG01000239">
    <property type="protein sequence ID" value="KJK44652.1"/>
    <property type="molecule type" value="Genomic_DNA"/>
</dbReference>
<dbReference type="CDD" id="cd11614">
    <property type="entry name" value="SAF_CpaB_FlgA_like"/>
    <property type="match status" value="1"/>
</dbReference>
<dbReference type="NCBIfam" id="TIGR03177">
    <property type="entry name" value="pilus_cpaB"/>
    <property type="match status" value="1"/>
</dbReference>
<organism evidence="2 3">
    <name type="scientific">Lentzea aerocolonigenes</name>
    <name type="common">Lechevalieria aerocolonigenes</name>
    <name type="synonym">Saccharothrix aerocolonigenes</name>
    <dbReference type="NCBI Taxonomy" id="68170"/>
    <lineage>
        <taxon>Bacteria</taxon>
        <taxon>Bacillati</taxon>
        <taxon>Actinomycetota</taxon>
        <taxon>Actinomycetes</taxon>
        <taxon>Pseudonocardiales</taxon>
        <taxon>Pseudonocardiaceae</taxon>
        <taxon>Lentzea</taxon>
    </lineage>
</organism>
<reference evidence="2 3" key="1">
    <citation type="submission" date="2015-02" db="EMBL/GenBank/DDBJ databases">
        <authorList>
            <person name="Ju K.-S."/>
            <person name="Doroghazi J.R."/>
            <person name="Metcalf W."/>
        </authorList>
    </citation>
    <scope>NUCLEOTIDE SEQUENCE [LARGE SCALE GENOMIC DNA]</scope>
    <source>
        <strain evidence="2 3">NRRL B-16140</strain>
    </source>
</reference>
<proteinExistence type="predicted"/>
<dbReference type="InterPro" id="IPR031571">
    <property type="entry name" value="RcpC_dom"/>
</dbReference>
<evidence type="ECO:0000313" key="2">
    <source>
        <dbReference type="EMBL" id="KJK44652.1"/>
    </source>
</evidence>
<dbReference type="eggNOG" id="COG3745">
    <property type="taxonomic scope" value="Bacteria"/>
</dbReference>
<dbReference type="STRING" id="68170.GCA_000974445_04717"/>
<accession>A0A0F0GRQ5</accession>
<sequence>MKNRAFIIILAVLLAVCGSAGVFLYVRSADSRAIAGQQAVTVLVAKDRIPAGTAGDKLADLVEKQQMPKSSVPENAMSSVDSSIASLVTSSEVAEGQLLTKTLFTEAASLAKGISIPDGMIAVTVPTEAWQRAGGLIQKGSKVAVFDTFTVMDGKGNTPAGDGLSKQYERNQSTRLLLTGLEVLSVVDEKKAAEDGDVGKAIVTVAVKQADAEKLIHGQQTGTLYFALLGGKSEITPGNGIDNRSLFGN</sequence>
<evidence type="ECO:0000259" key="1">
    <source>
        <dbReference type="Pfam" id="PF16976"/>
    </source>
</evidence>
<keyword evidence="3" id="KW-1185">Reference proteome</keyword>
<dbReference type="Proteomes" id="UP000033393">
    <property type="component" value="Unassembled WGS sequence"/>
</dbReference>
<gene>
    <name evidence="2" type="ORF">UK23_28670</name>
</gene>
<evidence type="ECO:0000313" key="3">
    <source>
        <dbReference type="Proteomes" id="UP000033393"/>
    </source>
</evidence>
<dbReference type="AlphaFoldDB" id="A0A0F0GRQ5"/>
<name>A0A0F0GRQ5_LENAE</name>
<feature type="domain" description="Flp pilus assembly protein RcpC/CpaB" evidence="1">
    <location>
        <begin position="115"/>
        <end position="228"/>
    </location>
</feature>
<dbReference type="OrthoDB" id="5182178at2"/>
<dbReference type="InterPro" id="IPR017592">
    <property type="entry name" value="Pilus_assmbl_Flp-typ_CpaB"/>
</dbReference>
<comment type="caution">
    <text evidence="2">The sequence shown here is derived from an EMBL/GenBank/DDBJ whole genome shotgun (WGS) entry which is preliminary data.</text>
</comment>
<protein>
    <recommendedName>
        <fullName evidence="1">Flp pilus assembly protein RcpC/CpaB domain-containing protein</fullName>
    </recommendedName>
</protein>
<dbReference type="PATRIC" id="fig|68170.10.peg.7304"/>
<dbReference type="Pfam" id="PF16976">
    <property type="entry name" value="RcpC"/>
    <property type="match status" value="1"/>
</dbReference>